<comment type="subcellular location">
    <subcellularLocation>
        <location evidence="3">Mitochondrion</location>
    </subcellularLocation>
</comment>
<sequence>RGPFDAVIDGANLGHANQHKFSFLEIARVVNQMRQISPSKKLPLVVLHQSRCLLVTNDEMRDHLFNLLGNNFFPRWKEKHRVVSFIRGYYVRIKPSLKGLLTLRMPLPYSLVIQSQGSWHIPTVTGDDLETPRQWLCATRMKPQ</sequence>
<evidence type="ECO:0000256" key="13">
    <source>
        <dbReference type="ARBA" id="ARBA00023128"/>
    </source>
</evidence>
<evidence type="ECO:0000313" key="15">
    <source>
        <dbReference type="EMBL" id="GER51819.1"/>
    </source>
</evidence>
<evidence type="ECO:0000256" key="10">
    <source>
        <dbReference type="ARBA" id="ARBA00022833"/>
    </source>
</evidence>
<dbReference type="Pfam" id="PF16953">
    <property type="entry name" value="PRORP"/>
    <property type="match status" value="1"/>
</dbReference>
<dbReference type="InterPro" id="IPR011990">
    <property type="entry name" value="TPR-like_helical_dom_sf"/>
</dbReference>
<keyword evidence="8" id="KW-0479">Metal-binding</keyword>
<dbReference type="EMBL" id="BKCP01009959">
    <property type="protein sequence ID" value="GER51819.1"/>
    <property type="molecule type" value="Genomic_DNA"/>
</dbReference>
<evidence type="ECO:0000256" key="11">
    <source>
        <dbReference type="ARBA" id="ARBA00022842"/>
    </source>
</evidence>
<dbReference type="GO" id="GO:0005739">
    <property type="term" value="C:mitochondrion"/>
    <property type="evidence" value="ECO:0007669"/>
    <property type="project" value="UniProtKB-SubCell"/>
</dbReference>
<keyword evidence="11" id="KW-0460">Magnesium</keyword>
<keyword evidence="7" id="KW-0540">Nuclease</keyword>
<evidence type="ECO:0000256" key="5">
    <source>
        <dbReference type="ARBA" id="ARBA00012179"/>
    </source>
</evidence>
<evidence type="ECO:0000256" key="9">
    <source>
        <dbReference type="ARBA" id="ARBA00022801"/>
    </source>
</evidence>
<keyword evidence="6" id="KW-0819">tRNA processing</keyword>
<feature type="domain" description="PRORP" evidence="14">
    <location>
        <begin position="51"/>
        <end position="137"/>
    </location>
</feature>
<evidence type="ECO:0000256" key="4">
    <source>
        <dbReference type="ARBA" id="ARBA00007626"/>
    </source>
</evidence>
<dbReference type="Gene3D" id="3.40.50.11980">
    <property type="match status" value="1"/>
</dbReference>
<keyword evidence="9" id="KW-0378">Hydrolase</keyword>
<comment type="caution">
    <text evidence="15">The sequence shown here is derived from an EMBL/GenBank/DDBJ whole genome shotgun (WGS) entry which is preliminary data.</text>
</comment>
<protein>
    <recommendedName>
        <fullName evidence="5">ribonuclease P</fullName>
        <ecNumber evidence="5">3.1.26.5</ecNumber>
    </recommendedName>
</protein>
<dbReference type="GO" id="GO:0004526">
    <property type="term" value="F:ribonuclease P activity"/>
    <property type="evidence" value="ECO:0007669"/>
    <property type="project" value="UniProtKB-EC"/>
</dbReference>
<comment type="similarity">
    <text evidence="4">Belongs to the PPR family. P subfamily.</text>
</comment>
<comment type="catalytic activity">
    <reaction evidence="1">
        <text>Endonucleolytic cleavage of RNA, removing 5'-extranucleotides from tRNA precursor.</text>
        <dbReference type="EC" id="3.1.26.5"/>
    </reaction>
</comment>
<dbReference type="AlphaFoldDB" id="A0A5A7R2Z7"/>
<keyword evidence="13" id="KW-0496">Mitochondrion</keyword>
<dbReference type="GO" id="GO:0001682">
    <property type="term" value="P:tRNA 5'-leader removal"/>
    <property type="evidence" value="ECO:0007669"/>
    <property type="project" value="TreeGrafter"/>
</dbReference>
<dbReference type="PANTHER" id="PTHR13547">
    <property type="match status" value="1"/>
</dbReference>
<evidence type="ECO:0000256" key="7">
    <source>
        <dbReference type="ARBA" id="ARBA00022722"/>
    </source>
</evidence>
<feature type="non-terminal residue" evidence="15">
    <location>
        <position position="144"/>
    </location>
</feature>
<evidence type="ECO:0000256" key="12">
    <source>
        <dbReference type="ARBA" id="ARBA00022946"/>
    </source>
</evidence>
<evidence type="ECO:0000313" key="16">
    <source>
        <dbReference type="Proteomes" id="UP000325081"/>
    </source>
</evidence>
<evidence type="ECO:0000259" key="14">
    <source>
        <dbReference type="Pfam" id="PF16953"/>
    </source>
</evidence>
<dbReference type="Proteomes" id="UP000325081">
    <property type="component" value="Unassembled WGS sequence"/>
</dbReference>
<dbReference type="OrthoDB" id="46913at2759"/>
<dbReference type="EC" id="3.1.26.5" evidence="5"/>
<reference evidence="16" key="1">
    <citation type="journal article" date="2019" name="Curr. Biol.">
        <title>Genome Sequence of Striga asiatica Provides Insight into the Evolution of Plant Parasitism.</title>
        <authorList>
            <person name="Yoshida S."/>
            <person name="Kim S."/>
            <person name="Wafula E.K."/>
            <person name="Tanskanen J."/>
            <person name="Kim Y.M."/>
            <person name="Honaas L."/>
            <person name="Yang Z."/>
            <person name="Spallek T."/>
            <person name="Conn C.E."/>
            <person name="Ichihashi Y."/>
            <person name="Cheong K."/>
            <person name="Cui S."/>
            <person name="Der J.P."/>
            <person name="Gundlach H."/>
            <person name="Jiao Y."/>
            <person name="Hori C."/>
            <person name="Ishida J.K."/>
            <person name="Kasahara H."/>
            <person name="Kiba T."/>
            <person name="Kim M.S."/>
            <person name="Koo N."/>
            <person name="Laohavisit A."/>
            <person name="Lee Y.H."/>
            <person name="Lumba S."/>
            <person name="McCourt P."/>
            <person name="Mortimer J.C."/>
            <person name="Mutuku J.M."/>
            <person name="Nomura T."/>
            <person name="Sasaki-Sekimoto Y."/>
            <person name="Seto Y."/>
            <person name="Wang Y."/>
            <person name="Wakatake T."/>
            <person name="Sakakibara H."/>
            <person name="Demura T."/>
            <person name="Yamaguchi S."/>
            <person name="Yoneyama K."/>
            <person name="Manabe R.I."/>
            <person name="Nelson D.C."/>
            <person name="Schulman A.H."/>
            <person name="Timko M.P."/>
            <person name="dePamphilis C.W."/>
            <person name="Choi D."/>
            <person name="Shirasu K."/>
        </authorList>
    </citation>
    <scope>NUCLEOTIDE SEQUENCE [LARGE SCALE GENOMIC DNA]</scope>
    <source>
        <strain evidence="16">cv. UVA1</strain>
    </source>
</reference>
<organism evidence="15 16">
    <name type="scientific">Striga asiatica</name>
    <name type="common">Asiatic witchweed</name>
    <name type="synonym">Buchnera asiatica</name>
    <dbReference type="NCBI Taxonomy" id="4170"/>
    <lineage>
        <taxon>Eukaryota</taxon>
        <taxon>Viridiplantae</taxon>
        <taxon>Streptophyta</taxon>
        <taxon>Embryophyta</taxon>
        <taxon>Tracheophyta</taxon>
        <taxon>Spermatophyta</taxon>
        <taxon>Magnoliopsida</taxon>
        <taxon>eudicotyledons</taxon>
        <taxon>Gunneridae</taxon>
        <taxon>Pentapetalae</taxon>
        <taxon>asterids</taxon>
        <taxon>lamiids</taxon>
        <taxon>Lamiales</taxon>
        <taxon>Orobanchaceae</taxon>
        <taxon>Buchnereae</taxon>
        <taxon>Striga</taxon>
    </lineage>
</organism>
<keyword evidence="16" id="KW-1185">Reference proteome</keyword>
<dbReference type="Gene3D" id="1.25.40.10">
    <property type="entry name" value="Tetratricopeptide repeat domain"/>
    <property type="match status" value="1"/>
</dbReference>
<feature type="non-terminal residue" evidence="15">
    <location>
        <position position="1"/>
    </location>
</feature>
<keyword evidence="12" id="KW-0809">Transit peptide</keyword>
<evidence type="ECO:0000256" key="3">
    <source>
        <dbReference type="ARBA" id="ARBA00004173"/>
    </source>
</evidence>
<proteinExistence type="inferred from homology"/>
<dbReference type="PANTHER" id="PTHR13547:SF1">
    <property type="entry name" value="MITOCHONDRIAL RIBONUCLEASE P CATALYTIC SUBUNIT"/>
    <property type="match status" value="1"/>
</dbReference>
<evidence type="ECO:0000256" key="8">
    <source>
        <dbReference type="ARBA" id="ARBA00022723"/>
    </source>
</evidence>
<dbReference type="GO" id="GO:0046872">
    <property type="term" value="F:metal ion binding"/>
    <property type="evidence" value="ECO:0007669"/>
    <property type="project" value="UniProtKB-KW"/>
</dbReference>
<evidence type="ECO:0000256" key="1">
    <source>
        <dbReference type="ARBA" id="ARBA00000928"/>
    </source>
</evidence>
<dbReference type="InterPro" id="IPR031595">
    <property type="entry name" value="PRORP_C"/>
</dbReference>
<comment type="cofactor">
    <cofactor evidence="2">
        <name>Mg(2+)</name>
        <dbReference type="ChEBI" id="CHEBI:18420"/>
    </cofactor>
</comment>
<accession>A0A5A7R2Z7</accession>
<evidence type="ECO:0000256" key="6">
    <source>
        <dbReference type="ARBA" id="ARBA00022694"/>
    </source>
</evidence>
<keyword evidence="10" id="KW-0862">Zinc</keyword>
<name>A0A5A7R2Z7_STRAF</name>
<evidence type="ECO:0000256" key="2">
    <source>
        <dbReference type="ARBA" id="ARBA00001946"/>
    </source>
</evidence>
<gene>
    <name evidence="15" type="ORF">STAS_29237</name>
</gene>